<feature type="domain" description="G-protein coupled receptors family 1 profile" evidence="7">
    <location>
        <begin position="66"/>
        <end position="330"/>
    </location>
</feature>
<feature type="transmembrane region" description="Helical" evidence="6">
    <location>
        <begin position="224"/>
        <end position="247"/>
    </location>
</feature>
<organism evidence="8 9">
    <name type="scientific">Mytilus galloprovincialis</name>
    <name type="common">Mediterranean mussel</name>
    <dbReference type="NCBI Taxonomy" id="29158"/>
    <lineage>
        <taxon>Eukaryota</taxon>
        <taxon>Metazoa</taxon>
        <taxon>Spiralia</taxon>
        <taxon>Lophotrochozoa</taxon>
        <taxon>Mollusca</taxon>
        <taxon>Bivalvia</taxon>
        <taxon>Autobranchia</taxon>
        <taxon>Pteriomorphia</taxon>
        <taxon>Mytilida</taxon>
        <taxon>Mytiloidea</taxon>
        <taxon>Mytilidae</taxon>
        <taxon>Mytilinae</taxon>
        <taxon>Mytilus</taxon>
    </lineage>
</organism>
<dbReference type="AlphaFoldDB" id="A0A8B6HSE6"/>
<evidence type="ECO:0000256" key="3">
    <source>
        <dbReference type="ARBA" id="ARBA00022989"/>
    </source>
</evidence>
<feature type="transmembrane region" description="Helical" evidence="6">
    <location>
        <begin position="136"/>
        <end position="158"/>
    </location>
</feature>
<feature type="transmembrane region" description="Helical" evidence="6">
    <location>
        <begin position="84"/>
        <end position="104"/>
    </location>
</feature>
<proteinExistence type="predicted"/>
<evidence type="ECO:0000256" key="4">
    <source>
        <dbReference type="ARBA" id="ARBA00023136"/>
    </source>
</evidence>
<dbReference type="OrthoDB" id="6087625at2759"/>
<feature type="transmembrane region" description="Helical" evidence="6">
    <location>
        <begin position="49"/>
        <end position="72"/>
    </location>
</feature>
<dbReference type="GO" id="GO:0008528">
    <property type="term" value="F:G protein-coupled peptide receptor activity"/>
    <property type="evidence" value="ECO:0007669"/>
    <property type="project" value="InterPro"/>
</dbReference>
<dbReference type="EMBL" id="UYJE01010452">
    <property type="protein sequence ID" value="VDI83238.1"/>
    <property type="molecule type" value="Genomic_DNA"/>
</dbReference>
<keyword evidence="2 6" id="KW-0812">Transmembrane</keyword>
<protein>
    <recommendedName>
        <fullName evidence="7">G-protein coupled receptors family 1 profile domain-containing protein</fullName>
    </recommendedName>
</protein>
<comment type="caution">
    <text evidence="8">The sequence shown here is derived from an EMBL/GenBank/DDBJ whole genome shotgun (WGS) entry which is preliminary data.</text>
</comment>
<dbReference type="PANTHER" id="PTHR47023:SF1">
    <property type="entry name" value="SEX PEPTIDE RECEPTOR"/>
    <property type="match status" value="1"/>
</dbReference>
<dbReference type="Gene3D" id="1.20.1070.10">
    <property type="entry name" value="Rhodopsin 7-helix transmembrane proteins"/>
    <property type="match status" value="1"/>
</dbReference>
<evidence type="ECO:0000256" key="5">
    <source>
        <dbReference type="SAM" id="MobiDB-lite"/>
    </source>
</evidence>
<gene>
    <name evidence="8" type="ORF">MGAL_10B021473</name>
</gene>
<dbReference type="PANTHER" id="PTHR47023">
    <property type="entry name" value="SEX PEPTIDE RECEPTOR"/>
    <property type="match status" value="1"/>
</dbReference>
<dbReference type="InterPro" id="IPR053071">
    <property type="entry name" value="GPCR1-related_rcpt"/>
</dbReference>
<dbReference type="GO" id="GO:0016020">
    <property type="term" value="C:membrane"/>
    <property type="evidence" value="ECO:0007669"/>
    <property type="project" value="UniProtKB-SubCell"/>
</dbReference>
<accession>A0A8B6HSE6</accession>
<evidence type="ECO:0000259" key="7">
    <source>
        <dbReference type="PROSITE" id="PS50262"/>
    </source>
</evidence>
<dbReference type="Pfam" id="PF10324">
    <property type="entry name" value="7TM_GPCR_Srw"/>
    <property type="match status" value="1"/>
</dbReference>
<sequence length="386" mass="44215">MSIFSPQTTRPTTFNGTRQQDNLTNTPRTLKVAGVRLVTLDKYIDSNMYIYYGIVSPFISTIVIILNILLITTLIKGKCRKSTHVIMIAIAIADALTGFIPIPFNLYVFGLKKDDGYLTLSWCYVFEYTQKFIPEILHITSLHLTVGLGIERFFVVAFPFKAQRICRFRNGVIFSVLIFVVSISSQMDLFTQLSYEQFCEYRKRTNKTVIGCIRSTKVRTDWEYALRIGMLVFVPCMTLVVFTALLLKKSKEIQHWRKLHSSLSQTADLERLDFAVILMMIFIVVTEAILQTAFMISRNNGIRFTDTHEELVGVGHIIFQVTCPINFAILCFFSVQFRKIFKEIFCCCLQNTNSLSTKEFTVKTEASSTETANTITFPDEIHSSRL</sequence>
<feature type="region of interest" description="Disordered" evidence="5">
    <location>
        <begin position="1"/>
        <end position="23"/>
    </location>
</feature>
<keyword evidence="3 6" id="KW-1133">Transmembrane helix</keyword>
<feature type="transmembrane region" description="Helical" evidence="6">
    <location>
        <begin position="317"/>
        <end position="335"/>
    </location>
</feature>
<evidence type="ECO:0000313" key="9">
    <source>
        <dbReference type="Proteomes" id="UP000596742"/>
    </source>
</evidence>
<evidence type="ECO:0000313" key="8">
    <source>
        <dbReference type="EMBL" id="VDI83238.1"/>
    </source>
</evidence>
<evidence type="ECO:0000256" key="1">
    <source>
        <dbReference type="ARBA" id="ARBA00004370"/>
    </source>
</evidence>
<feature type="transmembrane region" description="Helical" evidence="6">
    <location>
        <begin position="170"/>
        <end position="187"/>
    </location>
</feature>
<dbReference type="SUPFAM" id="SSF81321">
    <property type="entry name" value="Family A G protein-coupled receptor-like"/>
    <property type="match status" value="1"/>
</dbReference>
<feature type="transmembrane region" description="Helical" evidence="6">
    <location>
        <begin position="274"/>
        <end position="297"/>
    </location>
</feature>
<evidence type="ECO:0000256" key="6">
    <source>
        <dbReference type="SAM" id="Phobius"/>
    </source>
</evidence>
<comment type="subcellular location">
    <subcellularLocation>
        <location evidence="1">Membrane</location>
    </subcellularLocation>
</comment>
<dbReference type="Proteomes" id="UP000596742">
    <property type="component" value="Unassembled WGS sequence"/>
</dbReference>
<evidence type="ECO:0000256" key="2">
    <source>
        <dbReference type="ARBA" id="ARBA00022692"/>
    </source>
</evidence>
<keyword evidence="9" id="KW-1185">Reference proteome</keyword>
<reference evidence="8" key="1">
    <citation type="submission" date="2018-11" db="EMBL/GenBank/DDBJ databases">
        <authorList>
            <person name="Alioto T."/>
            <person name="Alioto T."/>
        </authorList>
    </citation>
    <scope>NUCLEOTIDE SEQUENCE</scope>
</reference>
<keyword evidence="4 6" id="KW-0472">Membrane</keyword>
<dbReference type="InterPro" id="IPR019427">
    <property type="entry name" value="7TM_GPCR_serpentine_rcpt_Srw"/>
</dbReference>
<name>A0A8B6HSE6_MYTGA</name>
<dbReference type="InterPro" id="IPR017452">
    <property type="entry name" value="GPCR_Rhodpsn_7TM"/>
</dbReference>
<dbReference type="PROSITE" id="PS50262">
    <property type="entry name" value="G_PROTEIN_RECEP_F1_2"/>
    <property type="match status" value="1"/>
</dbReference>